<dbReference type="Gene3D" id="2.60.40.1180">
    <property type="entry name" value="Golgi alpha-mannosidase II"/>
    <property type="match status" value="1"/>
</dbReference>
<dbReference type="GO" id="GO:0004565">
    <property type="term" value="F:beta-galactosidase activity"/>
    <property type="evidence" value="ECO:0007669"/>
    <property type="project" value="InterPro"/>
</dbReference>
<organism evidence="2 3">
    <name type="scientific">Candidatus Ornithospirochaeta stercoravium</name>
    <dbReference type="NCBI Taxonomy" id="2840897"/>
    <lineage>
        <taxon>Bacteria</taxon>
        <taxon>Pseudomonadati</taxon>
        <taxon>Spirochaetota</taxon>
        <taxon>Spirochaetia</taxon>
        <taxon>Spirochaetales</taxon>
        <taxon>Spirochaetaceae</taxon>
        <taxon>Spirochaetaceae incertae sedis</taxon>
        <taxon>Candidatus Ornithospirochaeta</taxon>
    </lineage>
</organism>
<dbReference type="AlphaFoldDB" id="A0A9D9I9M7"/>
<dbReference type="InterPro" id="IPR017853">
    <property type="entry name" value="GH"/>
</dbReference>
<dbReference type="CDD" id="cd11324">
    <property type="entry name" value="AmyAc_Amylosucrase"/>
    <property type="match status" value="1"/>
</dbReference>
<dbReference type="EMBL" id="JADIMF010000003">
    <property type="protein sequence ID" value="MBO8468201.1"/>
    <property type="molecule type" value="Genomic_DNA"/>
</dbReference>
<evidence type="ECO:0000259" key="1">
    <source>
        <dbReference type="SMART" id="SM00642"/>
    </source>
</evidence>
<dbReference type="GO" id="GO:0006012">
    <property type="term" value="P:galactose metabolic process"/>
    <property type="evidence" value="ECO:0007669"/>
    <property type="project" value="InterPro"/>
</dbReference>
<dbReference type="InterPro" id="IPR013739">
    <property type="entry name" value="Beta_galactosidase_C"/>
</dbReference>
<accession>A0A9D9I9M7</accession>
<reference evidence="2" key="1">
    <citation type="submission" date="2020-10" db="EMBL/GenBank/DDBJ databases">
        <authorList>
            <person name="Gilroy R."/>
        </authorList>
    </citation>
    <scope>NUCLEOTIDE SEQUENCE</scope>
    <source>
        <strain evidence="2">14700</strain>
    </source>
</reference>
<dbReference type="Proteomes" id="UP000810292">
    <property type="component" value="Unassembled WGS sequence"/>
</dbReference>
<dbReference type="Pfam" id="PF00128">
    <property type="entry name" value="Alpha-amylase"/>
    <property type="match status" value="1"/>
</dbReference>
<feature type="domain" description="Glycosyl hydrolase family 13 catalytic" evidence="1">
    <location>
        <begin position="69"/>
        <end position="521"/>
    </location>
</feature>
<reference evidence="2" key="2">
    <citation type="journal article" date="2021" name="PeerJ">
        <title>Extensive microbial diversity within the chicken gut microbiome revealed by metagenomics and culture.</title>
        <authorList>
            <person name="Gilroy R."/>
            <person name="Ravi A."/>
            <person name="Getino M."/>
            <person name="Pursley I."/>
            <person name="Horton D.L."/>
            <person name="Alikhan N.F."/>
            <person name="Baker D."/>
            <person name="Gharbi K."/>
            <person name="Hall N."/>
            <person name="Watson M."/>
            <person name="Adriaenssens E.M."/>
            <person name="Foster-Nyarko E."/>
            <person name="Jarju S."/>
            <person name="Secka A."/>
            <person name="Antonio M."/>
            <person name="Oren A."/>
            <person name="Chaudhuri R.R."/>
            <person name="La Ragione R."/>
            <person name="Hildebrand F."/>
            <person name="Pallen M.J."/>
        </authorList>
    </citation>
    <scope>NUCLEOTIDE SEQUENCE</scope>
    <source>
        <strain evidence="2">14700</strain>
    </source>
</reference>
<evidence type="ECO:0000313" key="2">
    <source>
        <dbReference type="EMBL" id="MBO8468201.1"/>
    </source>
</evidence>
<dbReference type="InterPro" id="IPR045857">
    <property type="entry name" value="O16G_dom_2"/>
</dbReference>
<name>A0A9D9I9M7_9SPIO</name>
<gene>
    <name evidence="2" type="ORF">IAA72_00260</name>
</gene>
<evidence type="ECO:0000313" key="3">
    <source>
        <dbReference type="Proteomes" id="UP000810292"/>
    </source>
</evidence>
<comment type="caution">
    <text evidence="2">The sequence shown here is derived from an EMBL/GenBank/DDBJ whole genome shotgun (WGS) entry which is preliminary data.</text>
</comment>
<dbReference type="Gene3D" id="3.20.20.80">
    <property type="entry name" value="Glycosidases"/>
    <property type="match status" value="1"/>
</dbReference>
<dbReference type="SUPFAM" id="SSF51011">
    <property type="entry name" value="Glycosyl hydrolase domain"/>
    <property type="match status" value="1"/>
</dbReference>
<proteinExistence type="predicted"/>
<sequence length="607" mass="69930">MAYPERFRSIKNELEWLYMELYDNRDMLASLESSMEKYASERKNDLRKLDERRIDNPKWYLDSSMVAETMYTNLFAGTFKGIADKVSYLRQLGITYLHLMPFMKTPEKDNDGGFAVSDFLSTDDKLGTVNDVENLADVLRDNGISLCMDFVMNHTSDEHEWAIKAKKGDKRAQEMYITFPDRTIPDAYEKTVPEVFPETAPGNFIYSEEMGRWVLSTFYPKQWDLNYHNPAVFNSIVSAMMFWANKGVEVFRLDAVPYIWKELGTNCRNLPNVHTIVRMIRIILETVAPATILKGEVVMAPKELAAYFGTSDKPECHILYGVSSMVNIWGALASEDIRLLKYQIEDLLTLPPHAYFVNYVRCHDDIGWGFDENKESEIGIDPLLHKIYQYQFWAGKFPGSYAKGGIYNYDEKTLDARTVGTTASLIGLESYESDEEKEKAISRFRLIYSTVFALKGLPLINSGDEIGMLNDESYMLNKEKKDDSRYLHRPFFDWDKANNINLKGTVENRLFSILKVLEGIRKGSSLFSPDAEVFTWDSHNDKVFALRRRDGEKVLLAVFNYSHETQHAHFDYFTGIFKDLLTGKEAEPGIDVELSGYDVLFLTNYCD</sequence>
<dbReference type="PANTHER" id="PTHR10357">
    <property type="entry name" value="ALPHA-AMYLASE FAMILY MEMBER"/>
    <property type="match status" value="1"/>
</dbReference>
<dbReference type="PANTHER" id="PTHR10357:SF213">
    <property type="entry name" value="ALPHA AMYLASE CATALYTIC REGION"/>
    <property type="match status" value="1"/>
</dbReference>
<dbReference type="GO" id="GO:0047669">
    <property type="term" value="F:amylosucrase activity"/>
    <property type="evidence" value="ECO:0007669"/>
    <property type="project" value="InterPro"/>
</dbReference>
<dbReference type="InterPro" id="IPR044077">
    <property type="entry name" value="Amylosucrase"/>
</dbReference>
<dbReference type="InterPro" id="IPR006047">
    <property type="entry name" value="GH13_cat_dom"/>
</dbReference>
<protein>
    <submittedName>
        <fullName evidence="2">Beta-galactosidase C-terminal domain</fullName>
    </submittedName>
</protein>
<dbReference type="Gene3D" id="1.10.1740.10">
    <property type="match status" value="1"/>
</dbReference>
<dbReference type="InterPro" id="IPR013780">
    <property type="entry name" value="Glyco_hydro_b"/>
</dbReference>
<dbReference type="Gene3D" id="3.90.400.10">
    <property type="entry name" value="Oligo-1,6-glucosidase, Domain 2"/>
    <property type="match status" value="1"/>
</dbReference>
<dbReference type="SUPFAM" id="SSF51445">
    <property type="entry name" value="(Trans)glycosidases"/>
    <property type="match status" value="1"/>
</dbReference>
<dbReference type="Pfam" id="PF08533">
    <property type="entry name" value="Glyco_hydro_42C"/>
    <property type="match status" value="1"/>
</dbReference>
<dbReference type="SMART" id="SM00642">
    <property type="entry name" value="Aamy"/>
    <property type="match status" value="1"/>
</dbReference>